<accession>A0A562B593</accession>
<evidence type="ECO:0000256" key="1">
    <source>
        <dbReference type="SAM" id="SignalP"/>
    </source>
</evidence>
<gene>
    <name evidence="2" type="ORF">L602_000500000270</name>
</gene>
<organism evidence="2 3">
    <name type="scientific">Cupriavidus gilardii J11</name>
    <dbReference type="NCBI Taxonomy" id="936133"/>
    <lineage>
        <taxon>Bacteria</taxon>
        <taxon>Pseudomonadati</taxon>
        <taxon>Pseudomonadota</taxon>
        <taxon>Betaproteobacteria</taxon>
        <taxon>Burkholderiales</taxon>
        <taxon>Burkholderiaceae</taxon>
        <taxon>Cupriavidus</taxon>
    </lineage>
</organism>
<name>A0A562B593_9BURK</name>
<reference evidence="2 3" key="1">
    <citation type="submission" date="2019-07" db="EMBL/GenBank/DDBJ databases">
        <title>Genome sequencing of lignin-degrading bacterial isolates.</title>
        <authorList>
            <person name="Gladden J."/>
        </authorList>
    </citation>
    <scope>NUCLEOTIDE SEQUENCE [LARGE SCALE GENOMIC DNA]</scope>
    <source>
        <strain evidence="2 3">J11</strain>
    </source>
</reference>
<dbReference type="PROSITE" id="PS51257">
    <property type="entry name" value="PROKAR_LIPOPROTEIN"/>
    <property type="match status" value="1"/>
</dbReference>
<proteinExistence type="predicted"/>
<sequence>MQKKATRISVLALTLLATACTASYKVVQTDGHTGQQPLDGAASVYVALPKDGSYGSKNYGGSGRIVAGTIARELSSKAAGVEVGEEAEGRDGALSSARKVGARYAVIPVITHWEHRATEWSGRPSRMSIDVSVYDAASEKRLNSRSLTARSRIVSFTPTSPESLLTKPIRDYVNALYGRTAPAED</sequence>
<evidence type="ECO:0000313" key="3">
    <source>
        <dbReference type="Proteomes" id="UP000318141"/>
    </source>
</evidence>
<comment type="caution">
    <text evidence="2">The sequence shown here is derived from an EMBL/GenBank/DDBJ whole genome shotgun (WGS) entry which is preliminary data.</text>
</comment>
<feature type="chain" id="PRO_5021784865" evidence="1">
    <location>
        <begin position="25"/>
        <end position="185"/>
    </location>
</feature>
<dbReference type="Pfam" id="PF16105">
    <property type="entry name" value="DUF4823"/>
    <property type="match status" value="1"/>
</dbReference>
<dbReference type="Proteomes" id="UP000318141">
    <property type="component" value="Unassembled WGS sequence"/>
</dbReference>
<evidence type="ECO:0000313" key="2">
    <source>
        <dbReference type="EMBL" id="TWG80381.1"/>
    </source>
</evidence>
<dbReference type="OrthoDB" id="9811335at2"/>
<keyword evidence="1" id="KW-0732">Signal</keyword>
<dbReference type="EMBL" id="VLJN01000045">
    <property type="protein sequence ID" value="TWG80381.1"/>
    <property type="molecule type" value="Genomic_DNA"/>
</dbReference>
<keyword evidence="3" id="KW-1185">Reference proteome</keyword>
<protein>
    <submittedName>
        <fullName evidence="2">Uncharacterized protein DUF4823</fullName>
    </submittedName>
</protein>
<dbReference type="AlphaFoldDB" id="A0A562B593"/>
<dbReference type="InterPro" id="IPR032248">
    <property type="entry name" value="DUF4823"/>
</dbReference>
<feature type="signal peptide" evidence="1">
    <location>
        <begin position="1"/>
        <end position="24"/>
    </location>
</feature>